<sequence>MAEEGDDATRDARTSTAEEHDGDVERGGDAAAATPGAGQEADFSKMSNDAALKTLNATGRGLSEAEAVRRVEQHGYNELPEASRNPVLVYLGYLWNPLSWAMEAAAILAIILLDYADFCLIIALLFLNATIRQALSSHHRAESVAAFCLILALFPMPLSGKAAQVVWKYNIFVEEASADRAIKALTQALAPKARVKRDGQVRTIPARELVPGDVVVIQFGNIVPADIKLLGNASADEVPLQIDQATLTGESLPVKKHSGDIAFSGSTVKQGEREALVYATGQNTFFGRAAALISSTRSVANLQRVMTYIGAVCLITIGVWCAIELPVQFGNYHHNCKIGEEGCPTLTNLLVIIVGGIPIAMPTVLSVTLALGANELAKEGAIVARMSAVGEMAGMDILCSDKTGTLTLNQLTVDRDSALVMPGHDLNEALMYAALSAYIQSEEPIDVVLHESYPGKDTLWDEWEREAFVPFNPTDKYTIATVRNKATGQRKRIMKGAPQVVLNHARNAAEIGDQVSEKIREFAQRGLRALGVAITDDVTKPVGEAEWEFVVLLPLFDPPRHDTRETIQRCIERGVQVKMVTGDQLLIAKETARQLGMGTNILTTEALLEDKDGRGDARERSADVARLVEEADGFAEVFLEHRFKVVELLQSRGHIVAMTGDGVNDAPALKKADVGIAVDGATDAARGAADIVLTQPGLSTITSAIIGACKIFQRMATYAKYTVAMTFRICFTFGLLTVIYNWYFPTLLIVLLAVFNDGAMIALSTDRVREAPVPYRWVLGTIFLEGKCIHPLNQTWAACLVYGLYLTLSSWVLFHVATDTTFFTHMHLADLTTTGDRLRGYCLKAFHATDAPLASIPSYAAQFPGKHAHVASLTVMQQCMAEQHYVRDSITRSLMYNEVSISGQAVVFVVRTSGWSYFSRAGLGTYVAFLGAQVASTLIAGLGFGGYTHPRHSWSFWNGQFTRLSNGNAPAFLPSNHNWVPIAGSQGQYEASAIGCTYYVIVAWIWAFAWSLGLDPIKWAMMVLLNEAGWRDRLITYIRSRGRKV</sequence>
<evidence type="ECO:0000313" key="12">
    <source>
        <dbReference type="EMBL" id="CAL5229181.1"/>
    </source>
</evidence>
<keyword evidence="6 9" id="KW-1133">Transmembrane helix</keyword>
<dbReference type="InterPro" id="IPR018303">
    <property type="entry name" value="ATPase_P-typ_P_site"/>
</dbReference>
<evidence type="ECO:0000256" key="8">
    <source>
        <dbReference type="ARBA" id="ARBA00048122"/>
    </source>
</evidence>
<accession>A0ABP1GEI5</accession>
<feature type="transmembrane region" description="Helical" evidence="9">
    <location>
        <begin position="104"/>
        <end position="127"/>
    </location>
</feature>
<evidence type="ECO:0000256" key="6">
    <source>
        <dbReference type="ARBA" id="ARBA00022989"/>
    </source>
</evidence>
<evidence type="ECO:0000256" key="3">
    <source>
        <dbReference type="ARBA" id="ARBA00022692"/>
    </source>
</evidence>
<dbReference type="PRINTS" id="PR00120">
    <property type="entry name" value="HATPASE"/>
</dbReference>
<dbReference type="Proteomes" id="UP001497392">
    <property type="component" value="Unassembled WGS sequence"/>
</dbReference>
<feature type="compositionally biased region" description="Low complexity" evidence="10">
    <location>
        <begin position="29"/>
        <end position="41"/>
    </location>
</feature>
<dbReference type="Gene3D" id="3.40.1110.10">
    <property type="entry name" value="Calcium-transporting ATPase, cytoplasmic domain N"/>
    <property type="match status" value="1"/>
</dbReference>
<dbReference type="InterPro" id="IPR008250">
    <property type="entry name" value="ATPase_P-typ_transduc_dom_A_sf"/>
</dbReference>
<comment type="catalytic activity">
    <reaction evidence="8 9">
        <text>ATP + H2O + H(+)(in) = ADP + phosphate + 2 H(+)(out)</text>
        <dbReference type="Rhea" id="RHEA:20852"/>
        <dbReference type="ChEBI" id="CHEBI:15377"/>
        <dbReference type="ChEBI" id="CHEBI:15378"/>
        <dbReference type="ChEBI" id="CHEBI:30616"/>
        <dbReference type="ChEBI" id="CHEBI:43474"/>
        <dbReference type="ChEBI" id="CHEBI:456216"/>
        <dbReference type="EC" id="7.1.2.1"/>
    </reaction>
</comment>
<keyword evidence="9" id="KW-0460">Magnesium</keyword>
<feature type="transmembrane region" description="Helical" evidence="9">
    <location>
        <begin position="305"/>
        <end position="329"/>
    </location>
</feature>
<dbReference type="PROSITE" id="PS00154">
    <property type="entry name" value="ATPASE_E1_E2"/>
    <property type="match status" value="1"/>
</dbReference>
<keyword evidence="4 9" id="KW-0547">Nucleotide-binding</keyword>
<evidence type="ECO:0000256" key="9">
    <source>
        <dbReference type="RuleBase" id="RU362083"/>
    </source>
</evidence>
<dbReference type="SUPFAM" id="SSF81665">
    <property type="entry name" value="Calcium ATPase, transmembrane domain M"/>
    <property type="match status" value="1"/>
</dbReference>
<keyword evidence="9" id="KW-0813">Transport</keyword>
<keyword evidence="5 9" id="KW-0067">ATP-binding</keyword>
<evidence type="ECO:0000313" key="13">
    <source>
        <dbReference type="Proteomes" id="UP001497392"/>
    </source>
</evidence>
<dbReference type="InterPro" id="IPR001757">
    <property type="entry name" value="P_typ_ATPase"/>
</dbReference>
<dbReference type="SUPFAM" id="SSF81653">
    <property type="entry name" value="Calcium ATPase, transduction domain A"/>
    <property type="match status" value="1"/>
</dbReference>
<feature type="transmembrane region" description="Helical" evidence="9">
    <location>
        <begin position="742"/>
        <end position="763"/>
    </location>
</feature>
<gene>
    <name evidence="12" type="primary">g12458</name>
    <name evidence="12" type="ORF">VP750_LOCUS11087</name>
</gene>
<feature type="transmembrane region" description="Helical" evidence="9">
    <location>
        <begin position="349"/>
        <end position="371"/>
    </location>
</feature>
<comment type="similarity">
    <text evidence="2 9">Belongs to the cation transport ATPase (P-type) (TC 3.A.3) family. Type IIIA subfamily.</text>
</comment>
<dbReference type="InterPro" id="IPR023299">
    <property type="entry name" value="ATPase_P-typ_cyto_dom_N"/>
</dbReference>
<reference evidence="12 13" key="1">
    <citation type="submission" date="2024-06" db="EMBL/GenBank/DDBJ databases">
        <authorList>
            <person name="Kraege A."/>
            <person name="Thomma B."/>
        </authorList>
    </citation>
    <scope>NUCLEOTIDE SEQUENCE [LARGE SCALE GENOMIC DNA]</scope>
</reference>
<dbReference type="Gene3D" id="1.20.1110.10">
    <property type="entry name" value="Calcium-transporting ATPase, transmembrane domain"/>
    <property type="match status" value="2"/>
</dbReference>
<dbReference type="NCBIfam" id="TIGR01494">
    <property type="entry name" value="ATPase_P-type"/>
    <property type="match status" value="2"/>
</dbReference>
<evidence type="ECO:0000256" key="1">
    <source>
        <dbReference type="ARBA" id="ARBA00004141"/>
    </source>
</evidence>
<dbReference type="Pfam" id="PF00690">
    <property type="entry name" value="Cation_ATPase_N"/>
    <property type="match status" value="1"/>
</dbReference>
<dbReference type="InterPro" id="IPR023214">
    <property type="entry name" value="HAD_sf"/>
</dbReference>
<dbReference type="PANTHER" id="PTHR42861">
    <property type="entry name" value="CALCIUM-TRANSPORTING ATPASE"/>
    <property type="match status" value="1"/>
</dbReference>
<evidence type="ECO:0000256" key="7">
    <source>
        <dbReference type="ARBA" id="ARBA00023136"/>
    </source>
</evidence>
<dbReference type="Pfam" id="PF00122">
    <property type="entry name" value="E1-E2_ATPase"/>
    <property type="match status" value="1"/>
</dbReference>
<keyword evidence="9" id="KW-0375">Hydrogen ion transport</keyword>
<comment type="caution">
    <text evidence="9">Lacks conserved residue(s) required for the propagation of feature annotation.</text>
</comment>
<feature type="domain" description="Cation-transporting P-type ATPase N-terminal" evidence="11">
    <location>
        <begin position="42"/>
        <end position="114"/>
    </location>
</feature>
<evidence type="ECO:0000256" key="10">
    <source>
        <dbReference type="SAM" id="MobiDB-lite"/>
    </source>
</evidence>
<feature type="transmembrane region" description="Helical" evidence="9">
    <location>
        <begin position="926"/>
        <end position="947"/>
    </location>
</feature>
<dbReference type="InterPro" id="IPR059000">
    <property type="entry name" value="ATPase_P-type_domA"/>
</dbReference>
<keyword evidence="9" id="KW-1278">Translocase</keyword>
<proteinExistence type="inferred from homology"/>
<dbReference type="InterPro" id="IPR004014">
    <property type="entry name" value="ATPase_P-typ_cation-transptr_N"/>
</dbReference>
<evidence type="ECO:0000256" key="5">
    <source>
        <dbReference type="ARBA" id="ARBA00022840"/>
    </source>
</evidence>
<dbReference type="NCBIfam" id="TIGR01647">
    <property type="entry name" value="ATPase-IIIA_H"/>
    <property type="match status" value="1"/>
</dbReference>
<evidence type="ECO:0000256" key="2">
    <source>
        <dbReference type="ARBA" id="ARBA00008804"/>
    </source>
</evidence>
<dbReference type="SMART" id="SM00831">
    <property type="entry name" value="Cation_ATPase_N"/>
    <property type="match status" value="1"/>
</dbReference>
<keyword evidence="13" id="KW-1185">Reference proteome</keyword>
<keyword evidence="7 9" id="KW-0472">Membrane</keyword>
<comment type="caution">
    <text evidence="12">The sequence shown here is derived from an EMBL/GenBank/DDBJ whole genome shotgun (WGS) entry which is preliminary data.</text>
</comment>
<dbReference type="Gene3D" id="2.70.150.10">
    <property type="entry name" value="Calcium-transporting ATPase, cytoplasmic transduction domain A"/>
    <property type="match status" value="1"/>
</dbReference>
<evidence type="ECO:0000259" key="11">
    <source>
        <dbReference type="SMART" id="SM00831"/>
    </source>
</evidence>
<dbReference type="InterPro" id="IPR023298">
    <property type="entry name" value="ATPase_P-typ_TM_dom_sf"/>
</dbReference>
<feature type="region of interest" description="Disordered" evidence="10">
    <location>
        <begin position="1"/>
        <end position="43"/>
    </location>
</feature>
<keyword evidence="3 9" id="KW-0812">Transmembrane</keyword>
<organism evidence="12 13">
    <name type="scientific">Coccomyxa viridis</name>
    <dbReference type="NCBI Taxonomy" id="1274662"/>
    <lineage>
        <taxon>Eukaryota</taxon>
        <taxon>Viridiplantae</taxon>
        <taxon>Chlorophyta</taxon>
        <taxon>core chlorophytes</taxon>
        <taxon>Trebouxiophyceae</taxon>
        <taxon>Trebouxiophyceae incertae sedis</taxon>
        <taxon>Coccomyxaceae</taxon>
        <taxon>Coccomyxa</taxon>
    </lineage>
</organism>
<dbReference type="SUPFAM" id="SSF56784">
    <property type="entry name" value="HAD-like"/>
    <property type="match status" value="1"/>
</dbReference>
<evidence type="ECO:0000256" key="4">
    <source>
        <dbReference type="ARBA" id="ARBA00022741"/>
    </source>
</evidence>
<dbReference type="Pfam" id="PF00702">
    <property type="entry name" value="Hydrolase"/>
    <property type="match status" value="1"/>
</dbReference>
<dbReference type="EC" id="7.1.2.1" evidence="9"/>
<name>A0ABP1GEI5_9CHLO</name>
<feature type="transmembrane region" description="Helical" evidence="9">
    <location>
        <begin position="991"/>
        <end position="1012"/>
    </location>
</feature>
<keyword evidence="9" id="KW-0406">Ion transport</keyword>
<feature type="compositionally biased region" description="Basic and acidic residues" evidence="10">
    <location>
        <begin position="7"/>
        <end position="28"/>
    </location>
</feature>
<dbReference type="InterPro" id="IPR036412">
    <property type="entry name" value="HAD-like_sf"/>
</dbReference>
<dbReference type="PRINTS" id="PR00119">
    <property type="entry name" value="CATATPASE"/>
</dbReference>
<dbReference type="Gene3D" id="3.40.50.1000">
    <property type="entry name" value="HAD superfamily/HAD-like"/>
    <property type="match status" value="1"/>
</dbReference>
<dbReference type="InterPro" id="IPR006534">
    <property type="entry name" value="P-type_ATPase_IIIA"/>
</dbReference>
<protein>
    <recommendedName>
        <fullName evidence="9">Plasma membrane ATPase</fullName>
        <ecNumber evidence="9">7.1.2.1</ecNumber>
    </recommendedName>
</protein>
<dbReference type="EMBL" id="CAXHTA020000020">
    <property type="protein sequence ID" value="CAL5229181.1"/>
    <property type="molecule type" value="Genomic_DNA"/>
</dbReference>
<comment type="subcellular location">
    <subcellularLocation>
        <location evidence="9">Cell membrane</location>
        <topology evidence="9">Multi-pass membrane protein</topology>
    </subcellularLocation>
    <subcellularLocation>
        <location evidence="1">Membrane</location>
        <topology evidence="1">Multi-pass membrane protein</topology>
    </subcellularLocation>
</comment>